<accession>A0ABR2UJZ9</accession>
<comment type="caution">
    <text evidence="2">The sequence shown here is derived from an EMBL/GenBank/DDBJ whole genome shotgun (WGS) entry which is preliminary data.</text>
</comment>
<evidence type="ECO:0000313" key="2">
    <source>
        <dbReference type="EMBL" id="KAK9414834.1"/>
    </source>
</evidence>
<evidence type="ECO:0000256" key="1">
    <source>
        <dbReference type="SAM" id="SignalP"/>
    </source>
</evidence>
<gene>
    <name evidence="2" type="ORF">SUNI508_10777</name>
</gene>
<protein>
    <submittedName>
        <fullName evidence="2">Uncharacterized protein</fullName>
    </submittedName>
</protein>
<keyword evidence="1" id="KW-0732">Signal</keyword>
<reference evidence="2 3" key="1">
    <citation type="journal article" date="2024" name="J. Plant Pathol.">
        <title>Sequence and assembly of the genome of Seiridium unicorne, isolate CBS 538.82, causal agent of cypress canker disease.</title>
        <authorList>
            <person name="Scali E."/>
            <person name="Rocca G.D."/>
            <person name="Danti R."/>
            <person name="Garbelotto M."/>
            <person name="Barberini S."/>
            <person name="Baroncelli R."/>
            <person name="Emiliani G."/>
        </authorList>
    </citation>
    <scope>NUCLEOTIDE SEQUENCE [LARGE SCALE GENOMIC DNA]</scope>
    <source>
        <strain evidence="2 3">BM-138-508</strain>
    </source>
</reference>
<keyword evidence="3" id="KW-1185">Reference proteome</keyword>
<organism evidence="2 3">
    <name type="scientific">Seiridium unicorne</name>
    <dbReference type="NCBI Taxonomy" id="138068"/>
    <lineage>
        <taxon>Eukaryota</taxon>
        <taxon>Fungi</taxon>
        <taxon>Dikarya</taxon>
        <taxon>Ascomycota</taxon>
        <taxon>Pezizomycotina</taxon>
        <taxon>Sordariomycetes</taxon>
        <taxon>Xylariomycetidae</taxon>
        <taxon>Amphisphaeriales</taxon>
        <taxon>Sporocadaceae</taxon>
        <taxon>Seiridium</taxon>
    </lineage>
</organism>
<sequence length="216" mass="23097">MRNSIAALALLIAALVQGAPTPVDSLDLELDVREIDARAVRHGFADFERLDTSSRTIKEIGYYGGLEWHRIAAVNGTSTAPASAIRPHSPDNVAVYGALNGTFTTTVPIITAQYNNSKTSDFSIRSFYFGCVGISSGIPMACKMAIAGYDSDGNNIAYHPSYFTPTAGRKNHPQLVVLDSSFSGLAYVRLATTFLGNSVLGVTVLDDFTYSITTTS</sequence>
<dbReference type="EMBL" id="JARVKF010000421">
    <property type="protein sequence ID" value="KAK9414834.1"/>
    <property type="molecule type" value="Genomic_DNA"/>
</dbReference>
<feature type="signal peptide" evidence="1">
    <location>
        <begin position="1"/>
        <end position="18"/>
    </location>
</feature>
<name>A0ABR2UJZ9_9PEZI</name>
<dbReference type="Proteomes" id="UP001408356">
    <property type="component" value="Unassembled WGS sequence"/>
</dbReference>
<evidence type="ECO:0000313" key="3">
    <source>
        <dbReference type="Proteomes" id="UP001408356"/>
    </source>
</evidence>
<proteinExistence type="predicted"/>
<feature type="chain" id="PRO_5047483425" evidence="1">
    <location>
        <begin position="19"/>
        <end position="216"/>
    </location>
</feature>